<comment type="caution">
    <text evidence="1">The sequence shown here is derived from an EMBL/GenBank/DDBJ whole genome shotgun (WGS) entry which is preliminary data.</text>
</comment>
<evidence type="ECO:0000313" key="1">
    <source>
        <dbReference type="EMBL" id="HHO73181.1"/>
    </source>
</evidence>
<accession>A0A7C5SVN1</accession>
<name>A0A7C5SVN1_9AQUI</name>
<dbReference type="EMBL" id="DSAC01000011">
    <property type="protein sequence ID" value="HHO73181.1"/>
    <property type="molecule type" value="Genomic_DNA"/>
</dbReference>
<reference evidence="1" key="1">
    <citation type="journal article" date="2020" name="mSystems">
        <title>Genome- and Community-Level Interaction Insights into Carbon Utilization and Element Cycling Functions of Hydrothermarchaeota in Hydrothermal Sediment.</title>
        <authorList>
            <person name="Zhou Z."/>
            <person name="Liu Y."/>
            <person name="Xu W."/>
            <person name="Pan J."/>
            <person name="Luo Z.H."/>
            <person name="Li M."/>
        </authorList>
    </citation>
    <scope>NUCLEOTIDE SEQUENCE [LARGE SCALE GENOMIC DNA]</scope>
    <source>
        <strain evidence="1">SpSt-114</strain>
    </source>
</reference>
<proteinExistence type="predicted"/>
<dbReference type="AlphaFoldDB" id="A0A7C5SVN1"/>
<sequence length="496" mass="54880">MGRLIVFFLLFSAIALSQDLKESLKAFFEREGYVLKVEGNKILVDVKDLKKGEELVLFREGKEIIHPITKQPLGKELEKVGRAVVEEVGQNFSVARLVEGKDIKAGDRAKVDIKSVCFEGSEEGFFLVSSAFPRVEKGKNCQYVVKEFDRGYGVEFNGSPVTFFEKQTFSMPRVSLEDINLLVRGKFVKQLSGLPVSADVGDVFGDGKEYLVVLYSNRVEVYEILTGDILLKASYPLPAGVAVSLTTAKVGDDKRDYILVSMVSGGKASSVILKVVGGVFVPVVKDVPYLFGVLDKSRPKETFLGQRFETGKGFGNVVRLSLEGDKLREMGAFLVPRGFRIDSSFYYKNYLVFVDSSGRLKVFEGDSEVYSSEGGFDGSYASVELSVEGRGNFIFYPKASVVNVLNFNFALVPKNTAGSILKFLDVLKFSRGELVMLGEKKKSLIFSKTVRGSEFVEAIQSVVSTRDGRVFVITGRVGTIPVQNKGELYELEFRLL</sequence>
<organism evidence="1">
    <name type="scientific">Thermocrinis ruber</name>
    <dbReference type="NCBI Taxonomy" id="75906"/>
    <lineage>
        <taxon>Bacteria</taxon>
        <taxon>Pseudomonadati</taxon>
        <taxon>Aquificota</taxon>
        <taxon>Aquificia</taxon>
        <taxon>Aquificales</taxon>
        <taxon>Aquificaceae</taxon>
        <taxon>Thermocrinis</taxon>
    </lineage>
</organism>
<protein>
    <submittedName>
        <fullName evidence="1">Uncharacterized protein</fullName>
    </submittedName>
</protein>
<gene>
    <name evidence="1" type="ORF">ENN04_00900</name>
</gene>